<dbReference type="Pfam" id="PF00480">
    <property type="entry name" value="ROK"/>
    <property type="match status" value="1"/>
</dbReference>
<dbReference type="AlphaFoldDB" id="A0A4R2L488"/>
<dbReference type="GO" id="GO:0016301">
    <property type="term" value="F:kinase activity"/>
    <property type="evidence" value="ECO:0007669"/>
    <property type="project" value="UniProtKB-KW"/>
</dbReference>
<proteinExistence type="inferred from homology"/>
<gene>
    <name evidence="2" type="ORF">EV214_10660</name>
</gene>
<comment type="similarity">
    <text evidence="1">Belongs to the ROK (NagC/XylR) family.</text>
</comment>
<reference evidence="2 3" key="1">
    <citation type="submission" date="2019-03" db="EMBL/GenBank/DDBJ databases">
        <title>Genomic Encyclopedia of Type Strains, Phase IV (KMG-IV): sequencing the most valuable type-strain genomes for metagenomic binning, comparative biology and taxonomic classification.</title>
        <authorList>
            <person name="Goeker M."/>
        </authorList>
    </citation>
    <scope>NUCLEOTIDE SEQUENCE [LARGE SCALE GENOMIC DNA]</scope>
    <source>
        <strain evidence="2 3">DSM 102940</strain>
    </source>
</reference>
<organism evidence="2 3">
    <name type="scientific">Marinisporobacter balticus</name>
    <dbReference type="NCBI Taxonomy" id="2018667"/>
    <lineage>
        <taxon>Bacteria</taxon>
        <taxon>Bacillati</taxon>
        <taxon>Bacillota</taxon>
        <taxon>Clostridia</taxon>
        <taxon>Peptostreptococcales</taxon>
        <taxon>Thermotaleaceae</taxon>
        <taxon>Marinisporobacter</taxon>
    </lineage>
</organism>
<accession>A0A4R2L488</accession>
<dbReference type="Gene3D" id="3.30.420.40">
    <property type="match status" value="2"/>
</dbReference>
<evidence type="ECO:0000313" key="2">
    <source>
        <dbReference type="EMBL" id="TCO77418.1"/>
    </source>
</evidence>
<name>A0A4R2L488_9FIRM</name>
<dbReference type="RefSeq" id="WP_132243924.1">
    <property type="nucleotide sequence ID" value="NZ_SLWV01000006.1"/>
</dbReference>
<dbReference type="PROSITE" id="PS01125">
    <property type="entry name" value="ROK"/>
    <property type="match status" value="1"/>
</dbReference>
<keyword evidence="2" id="KW-0808">Transferase</keyword>
<dbReference type="PANTHER" id="PTHR18964:SF149">
    <property type="entry name" value="BIFUNCTIONAL UDP-N-ACETYLGLUCOSAMINE 2-EPIMERASE_N-ACETYLMANNOSAMINE KINASE"/>
    <property type="match status" value="1"/>
</dbReference>
<dbReference type="InterPro" id="IPR000600">
    <property type="entry name" value="ROK"/>
</dbReference>
<protein>
    <submittedName>
        <fullName evidence="2">Glucokinase</fullName>
    </submittedName>
</protein>
<comment type="caution">
    <text evidence="2">The sequence shown here is derived from an EMBL/GenBank/DDBJ whole genome shotgun (WGS) entry which is preliminary data.</text>
</comment>
<dbReference type="EMBL" id="SLWV01000006">
    <property type="protein sequence ID" value="TCO77418.1"/>
    <property type="molecule type" value="Genomic_DNA"/>
</dbReference>
<keyword evidence="2" id="KW-0418">Kinase</keyword>
<sequence length="318" mass="33886">MNYYLGVDLGGTNIIAGVVDENYKIIARVTSKTKAPRSFLEIGKDIASLCFEAIKQSNLTINDIPYIGVGCPGMIDPEQGKIVFSNNLALYDEPINQIIEDLVGKKVLSGNDANVAALGEYMAGAGKGCKSFVAMTLGTGIGSGIIIDGKIIEGFNYAGAEIGHTVLQLNGRACTCGRKGCFEAYASATGLILSTKEAMEKNEDSIMWQLVKGDIRKVDGKVAFDANEKGDMAAKGVVDVYMVYLSEGIGNIINAFQPEIIAIGGGISQQGKWMTDYIQKYVSSRVFGRFGRKQTEIKIAELGNHAGLIGAAMLGVKL</sequence>
<evidence type="ECO:0000256" key="1">
    <source>
        <dbReference type="ARBA" id="ARBA00006479"/>
    </source>
</evidence>
<dbReference type="Proteomes" id="UP000294919">
    <property type="component" value="Unassembled WGS sequence"/>
</dbReference>
<dbReference type="InterPro" id="IPR049874">
    <property type="entry name" value="ROK_cs"/>
</dbReference>
<dbReference type="InterPro" id="IPR043129">
    <property type="entry name" value="ATPase_NBD"/>
</dbReference>
<dbReference type="SUPFAM" id="SSF53067">
    <property type="entry name" value="Actin-like ATPase domain"/>
    <property type="match status" value="1"/>
</dbReference>
<dbReference type="PANTHER" id="PTHR18964">
    <property type="entry name" value="ROK (REPRESSOR, ORF, KINASE) FAMILY"/>
    <property type="match status" value="1"/>
</dbReference>
<dbReference type="OrthoDB" id="9810372at2"/>
<keyword evidence="3" id="KW-1185">Reference proteome</keyword>
<evidence type="ECO:0000313" key="3">
    <source>
        <dbReference type="Proteomes" id="UP000294919"/>
    </source>
</evidence>